<dbReference type="Proteomes" id="UP000789342">
    <property type="component" value="Unassembled WGS sequence"/>
</dbReference>
<sequence length="563" mass="62755">MAETNFEVELDDEPSIPTGDQLDIQEPILSKNELYAWYLYAFACEVYAVVSLTSFIPLILEQFSFEKGVLNTDHTIPCNNSTAFSISEEVRCVVNVFGIWVDTASYSLYTYAFSVVLQAITAISIGATADHGAMRKTLLLSFAFAGSVSAMLFLFVTPSLFLLAGVFTIVGNVCFGASFVCFNGFLPVLVRNHQDVRKISSQIRSYIAKKNYTPSDEGNHNLEEDHNNFEEASLLATHNQQSLDPELSKLSEDLEKEKDRISTHISTRGFASGYFGGIILLIVCLIISFLLNSTVFSLQIGVFLSGAWWFLFSLLVIKWLRPRPGPPLYLDNGRKVGWFDYIIFAWTRLWRTVRHAKKLEMSFRFLVAWFFISDGYTTITSVALLFAKTTLHVPDTGLIIIALIVPVVGLIGAILFPKIQKQFDLTTKQTIILLNIMLLCIPIYGCLGFVLPVGGLRSAHELYFLAAWFGFAIGAIQSYCRTLFGELVPRGRETEFFALYAVTDKGSSWLGPTMVAIITDTTHEIRYGFAILLILLLLPIPILLSVDVIKGKADAAKSSENED</sequence>
<dbReference type="SUPFAM" id="SSF103473">
    <property type="entry name" value="MFS general substrate transporter"/>
    <property type="match status" value="1"/>
</dbReference>
<feature type="transmembrane region" description="Helical" evidence="9">
    <location>
        <begin position="162"/>
        <end position="190"/>
    </location>
</feature>
<keyword evidence="7 9" id="KW-1133">Transmembrane helix</keyword>
<gene>
    <name evidence="10" type="ORF">AMORRO_LOCUS797</name>
</gene>
<evidence type="ECO:0000256" key="9">
    <source>
        <dbReference type="RuleBase" id="RU363073"/>
    </source>
</evidence>
<keyword evidence="6 9" id="KW-0029">Amino-acid transport</keyword>
<comment type="subcellular location">
    <subcellularLocation>
        <location evidence="1">Endomembrane system</location>
        <topology evidence="1">Multi-pass membrane protein</topology>
    </subcellularLocation>
    <subcellularLocation>
        <location evidence="9">Vacuole membrane</location>
        <topology evidence="9">Multi-pass membrane protein</topology>
    </subcellularLocation>
</comment>
<dbReference type="InterPro" id="IPR024671">
    <property type="entry name" value="Atg22-like"/>
</dbReference>
<keyword evidence="11" id="KW-1185">Reference proteome</keyword>
<dbReference type="InterPro" id="IPR036259">
    <property type="entry name" value="MFS_trans_sf"/>
</dbReference>
<comment type="function">
    <text evidence="9">Vacuolar effluxer which mediate the efflux of amino acids resulting from autophagic degradation. The release of autophagic amino acids allows the maintenance of protein synthesis and viability during nitrogen starvation.</text>
</comment>
<feature type="transmembrane region" description="Helical" evidence="9">
    <location>
        <begin position="138"/>
        <end position="156"/>
    </location>
</feature>
<dbReference type="AlphaFoldDB" id="A0A9N8VAL3"/>
<name>A0A9N8VAL3_9GLOM</name>
<evidence type="ECO:0000256" key="7">
    <source>
        <dbReference type="ARBA" id="ARBA00022989"/>
    </source>
</evidence>
<feature type="transmembrane region" description="Helical" evidence="9">
    <location>
        <begin position="463"/>
        <end position="484"/>
    </location>
</feature>
<dbReference type="GO" id="GO:0006914">
    <property type="term" value="P:autophagy"/>
    <property type="evidence" value="ECO:0007669"/>
    <property type="project" value="UniProtKB-KW"/>
</dbReference>
<reference evidence="10" key="1">
    <citation type="submission" date="2021-06" db="EMBL/GenBank/DDBJ databases">
        <authorList>
            <person name="Kallberg Y."/>
            <person name="Tangrot J."/>
            <person name="Rosling A."/>
        </authorList>
    </citation>
    <scope>NUCLEOTIDE SEQUENCE</scope>
    <source>
        <strain evidence="10">CL551</strain>
    </source>
</reference>
<evidence type="ECO:0000313" key="10">
    <source>
        <dbReference type="EMBL" id="CAG8448933.1"/>
    </source>
</evidence>
<keyword evidence="5 9" id="KW-0812">Transmembrane</keyword>
<evidence type="ECO:0000256" key="5">
    <source>
        <dbReference type="ARBA" id="ARBA00022692"/>
    </source>
</evidence>
<comment type="caution">
    <text evidence="10">The sequence shown here is derived from an EMBL/GenBank/DDBJ whole genome shotgun (WGS) entry which is preliminary data.</text>
</comment>
<feature type="transmembrane region" description="Helical" evidence="9">
    <location>
        <begin position="296"/>
        <end position="317"/>
    </location>
</feature>
<evidence type="ECO:0000256" key="3">
    <source>
        <dbReference type="ARBA" id="ARBA00022448"/>
    </source>
</evidence>
<feature type="transmembrane region" description="Helical" evidence="9">
    <location>
        <begin position="270"/>
        <end position="290"/>
    </location>
</feature>
<dbReference type="OrthoDB" id="192733at2759"/>
<keyword evidence="3 9" id="KW-0813">Transport</keyword>
<feature type="transmembrane region" description="Helical" evidence="9">
    <location>
        <begin position="525"/>
        <end position="549"/>
    </location>
</feature>
<evidence type="ECO:0000256" key="4">
    <source>
        <dbReference type="ARBA" id="ARBA00022554"/>
    </source>
</evidence>
<proteinExistence type="inferred from homology"/>
<dbReference type="PANTHER" id="PTHR23519:SF1">
    <property type="entry name" value="AUTOPHAGY-RELATED PROTEIN 22"/>
    <property type="match status" value="1"/>
</dbReference>
<feature type="transmembrane region" description="Helical" evidence="9">
    <location>
        <begin position="363"/>
        <end position="386"/>
    </location>
</feature>
<accession>A0A9N8VAL3</accession>
<keyword evidence="9" id="KW-0072">Autophagy</keyword>
<dbReference type="Gene3D" id="1.20.1250.20">
    <property type="entry name" value="MFS general substrate transporter like domains"/>
    <property type="match status" value="1"/>
</dbReference>
<dbReference type="InterPro" id="IPR044738">
    <property type="entry name" value="Atg22"/>
</dbReference>
<organism evidence="10 11">
    <name type="scientific">Acaulospora morrowiae</name>
    <dbReference type="NCBI Taxonomy" id="94023"/>
    <lineage>
        <taxon>Eukaryota</taxon>
        <taxon>Fungi</taxon>
        <taxon>Fungi incertae sedis</taxon>
        <taxon>Mucoromycota</taxon>
        <taxon>Glomeromycotina</taxon>
        <taxon>Glomeromycetes</taxon>
        <taxon>Diversisporales</taxon>
        <taxon>Acaulosporaceae</taxon>
        <taxon>Acaulospora</taxon>
    </lineage>
</organism>
<dbReference type="Pfam" id="PF11700">
    <property type="entry name" value="ATG22"/>
    <property type="match status" value="1"/>
</dbReference>
<feature type="transmembrane region" description="Helical" evidence="9">
    <location>
        <begin position="37"/>
        <end position="60"/>
    </location>
</feature>
<dbReference type="PANTHER" id="PTHR23519">
    <property type="entry name" value="AUTOPHAGY-RELATED PROTEIN 22"/>
    <property type="match status" value="1"/>
</dbReference>
<evidence type="ECO:0000256" key="1">
    <source>
        <dbReference type="ARBA" id="ARBA00004127"/>
    </source>
</evidence>
<protein>
    <recommendedName>
        <fullName evidence="9">Autophagy-related protein</fullName>
    </recommendedName>
</protein>
<evidence type="ECO:0000256" key="6">
    <source>
        <dbReference type="ARBA" id="ARBA00022970"/>
    </source>
</evidence>
<dbReference type="GO" id="GO:0005774">
    <property type="term" value="C:vacuolar membrane"/>
    <property type="evidence" value="ECO:0007669"/>
    <property type="project" value="UniProtKB-SubCell"/>
</dbReference>
<feature type="transmembrane region" description="Helical" evidence="9">
    <location>
        <begin position="398"/>
        <end position="419"/>
    </location>
</feature>
<keyword evidence="4 9" id="KW-0926">Vacuole</keyword>
<keyword evidence="8 9" id="KW-0472">Membrane</keyword>
<evidence type="ECO:0000313" key="11">
    <source>
        <dbReference type="Proteomes" id="UP000789342"/>
    </source>
</evidence>
<evidence type="ECO:0000256" key="8">
    <source>
        <dbReference type="ARBA" id="ARBA00023136"/>
    </source>
</evidence>
<feature type="transmembrane region" description="Helical" evidence="9">
    <location>
        <begin position="431"/>
        <end position="451"/>
    </location>
</feature>
<comment type="similarity">
    <text evidence="2 9">Belongs to the ATG22 family.</text>
</comment>
<evidence type="ECO:0000256" key="2">
    <source>
        <dbReference type="ARBA" id="ARBA00006978"/>
    </source>
</evidence>
<dbReference type="InterPro" id="IPR050495">
    <property type="entry name" value="ATG22/LtaA_families"/>
</dbReference>
<feature type="transmembrane region" description="Helical" evidence="9">
    <location>
        <begin position="108"/>
        <end position="126"/>
    </location>
</feature>
<dbReference type="GO" id="GO:0012505">
    <property type="term" value="C:endomembrane system"/>
    <property type="evidence" value="ECO:0007669"/>
    <property type="project" value="UniProtKB-SubCell"/>
</dbReference>
<dbReference type="GO" id="GO:0032974">
    <property type="term" value="P:amino acid transmembrane export from vacuole"/>
    <property type="evidence" value="ECO:0007669"/>
    <property type="project" value="InterPro"/>
</dbReference>
<dbReference type="EMBL" id="CAJVPV010000253">
    <property type="protein sequence ID" value="CAG8448933.1"/>
    <property type="molecule type" value="Genomic_DNA"/>
</dbReference>
<dbReference type="CDD" id="cd17483">
    <property type="entry name" value="MFS_Atg22_like"/>
    <property type="match status" value="1"/>
</dbReference>